<dbReference type="Proteomes" id="UP001610432">
    <property type="component" value="Unassembled WGS sequence"/>
</dbReference>
<dbReference type="RefSeq" id="XP_070885366.1">
    <property type="nucleotide sequence ID" value="XM_071024612.1"/>
</dbReference>
<keyword evidence="2" id="KW-1185">Reference proteome</keyword>
<protein>
    <submittedName>
        <fullName evidence="1">Uncharacterized protein</fullName>
    </submittedName>
</protein>
<evidence type="ECO:0000313" key="2">
    <source>
        <dbReference type="Proteomes" id="UP001610432"/>
    </source>
</evidence>
<sequence>MRIRDFHDKWIQPMPRDRRSQSRRVLSYLDFQVLQIYLSFEFLGCTLESLGVESRVNPPALAGSSPGPTLDSPDDLELAWGWVEPRQPRAVRLRHGWKGRKPGWWDVSRYPRGDVKCRIIPTWSRLARTASRTSISVCSLLGVVFDPPRILDRLGRTPEIGLMSWPVLGKILKDVVSTSAPRHATSWTRDFQG</sequence>
<gene>
    <name evidence="1" type="ORF">BJX67DRAFT_137759</name>
</gene>
<proteinExistence type="predicted"/>
<name>A0ABR4LPN3_9EURO</name>
<evidence type="ECO:0000313" key="1">
    <source>
        <dbReference type="EMBL" id="KAL2866387.1"/>
    </source>
</evidence>
<accession>A0ABR4LPN3</accession>
<organism evidence="1 2">
    <name type="scientific">Aspergillus lucknowensis</name>
    <dbReference type="NCBI Taxonomy" id="176173"/>
    <lineage>
        <taxon>Eukaryota</taxon>
        <taxon>Fungi</taxon>
        <taxon>Dikarya</taxon>
        <taxon>Ascomycota</taxon>
        <taxon>Pezizomycotina</taxon>
        <taxon>Eurotiomycetes</taxon>
        <taxon>Eurotiomycetidae</taxon>
        <taxon>Eurotiales</taxon>
        <taxon>Aspergillaceae</taxon>
        <taxon>Aspergillus</taxon>
        <taxon>Aspergillus subgen. Nidulantes</taxon>
    </lineage>
</organism>
<dbReference type="GeneID" id="98139684"/>
<reference evidence="1 2" key="1">
    <citation type="submission" date="2024-07" db="EMBL/GenBank/DDBJ databases">
        <title>Section-level genome sequencing and comparative genomics of Aspergillus sections Usti and Cavernicolus.</title>
        <authorList>
            <consortium name="Lawrence Berkeley National Laboratory"/>
            <person name="Nybo J.L."/>
            <person name="Vesth T.C."/>
            <person name="Theobald S."/>
            <person name="Frisvad J.C."/>
            <person name="Larsen T.O."/>
            <person name="Kjaerboelling I."/>
            <person name="Rothschild-Mancinelli K."/>
            <person name="Lyhne E.K."/>
            <person name="Kogle M.E."/>
            <person name="Barry K."/>
            <person name="Clum A."/>
            <person name="Na H."/>
            <person name="Ledsgaard L."/>
            <person name="Lin J."/>
            <person name="Lipzen A."/>
            <person name="Kuo A."/>
            <person name="Riley R."/>
            <person name="Mondo S."/>
            <person name="Labutti K."/>
            <person name="Haridas S."/>
            <person name="Pangalinan J."/>
            <person name="Salamov A.A."/>
            <person name="Simmons B.A."/>
            <person name="Magnuson J.K."/>
            <person name="Chen J."/>
            <person name="Drula E."/>
            <person name="Henrissat B."/>
            <person name="Wiebenga A."/>
            <person name="Lubbers R.J."/>
            <person name="Gomes A.C."/>
            <person name="Macurrencykelacurrency M.R."/>
            <person name="Stajich J."/>
            <person name="Grigoriev I.V."/>
            <person name="Mortensen U.H."/>
            <person name="De Vries R.P."/>
            <person name="Baker S.E."/>
            <person name="Andersen M.R."/>
        </authorList>
    </citation>
    <scope>NUCLEOTIDE SEQUENCE [LARGE SCALE GENOMIC DNA]</scope>
    <source>
        <strain evidence="1 2">CBS 449.75</strain>
    </source>
</reference>
<dbReference type="EMBL" id="JBFXLQ010000025">
    <property type="protein sequence ID" value="KAL2866387.1"/>
    <property type="molecule type" value="Genomic_DNA"/>
</dbReference>
<comment type="caution">
    <text evidence="1">The sequence shown here is derived from an EMBL/GenBank/DDBJ whole genome shotgun (WGS) entry which is preliminary data.</text>
</comment>